<comment type="caution">
    <text evidence="2">The sequence shown here is derived from an EMBL/GenBank/DDBJ whole genome shotgun (WGS) entry which is preliminary data.</text>
</comment>
<reference evidence="2" key="1">
    <citation type="journal article" date="2022" name="bioRxiv">
        <title>Sequencing and chromosome-scale assembly of the giantPleurodeles waltlgenome.</title>
        <authorList>
            <person name="Brown T."/>
            <person name="Elewa A."/>
            <person name="Iarovenko S."/>
            <person name="Subramanian E."/>
            <person name="Araus A.J."/>
            <person name="Petzold A."/>
            <person name="Susuki M."/>
            <person name="Suzuki K.-i.T."/>
            <person name="Hayashi T."/>
            <person name="Toyoda A."/>
            <person name="Oliveira C."/>
            <person name="Osipova E."/>
            <person name="Leigh N.D."/>
            <person name="Simon A."/>
            <person name="Yun M.H."/>
        </authorList>
    </citation>
    <scope>NUCLEOTIDE SEQUENCE</scope>
    <source>
        <strain evidence="2">20211129_DDA</strain>
        <tissue evidence="2">Liver</tissue>
    </source>
</reference>
<accession>A0AAV7S933</accession>
<evidence type="ECO:0000313" key="3">
    <source>
        <dbReference type="Proteomes" id="UP001066276"/>
    </source>
</evidence>
<name>A0AAV7S933_PLEWA</name>
<protein>
    <submittedName>
        <fullName evidence="2">Uncharacterized protein</fullName>
    </submittedName>
</protein>
<sequence length="131" mass="14211">MRILPRPVCRFLGKDPPSHRNDQETSRGPQCRKWGNPREAARVLVAALRLGGAHLLARCSGSGVLPDYWIEGPASPHLQVNARPRGTTALPLESPSHSGPTGRAGRVVSLVWTPLSTTPNKVPKRYNVLGL</sequence>
<dbReference type="AlphaFoldDB" id="A0AAV7S933"/>
<evidence type="ECO:0000313" key="2">
    <source>
        <dbReference type="EMBL" id="KAJ1161481.1"/>
    </source>
</evidence>
<proteinExistence type="predicted"/>
<feature type="compositionally biased region" description="Basic and acidic residues" evidence="1">
    <location>
        <begin position="12"/>
        <end position="25"/>
    </location>
</feature>
<evidence type="ECO:0000256" key="1">
    <source>
        <dbReference type="SAM" id="MobiDB-lite"/>
    </source>
</evidence>
<feature type="region of interest" description="Disordered" evidence="1">
    <location>
        <begin position="84"/>
        <end position="103"/>
    </location>
</feature>
<feature type="region of interest" description="Disordered" evidence="1">
    <location>
        <begin position="11"/>
        <end position="34"/>
    </location>
</feature>
<dbReference type="Proteomes" id="UP001066276">
    <property type="component" value="Chromosome 4_2"/>
</dbReference>
<keyword evidence="3" id="KW-1185">Reference proteome</keyword>
<dbReference type="EMBL" id="JANPWB010000008">
    <property type="protein sequence ID" value="KAJ1161481.1"/>
    <property type="molecule type" value="Genomic_DNA"/>
</dbReference>
<organism evidence="2 3">
    <name type="scientific">Pleurodeles waltl</name>
    <name type="common">Iberian ribbed newt</name>
    <dbReference type="NCBI Taxonomy" id="8319"/>
    <lineage>
        <taxon>Eukaryota</taxon>
        <taxon>Metazoa</taxon>
        <taxon>Chordata</taxon>
        <taxon>Craniata</taxon>
        <taxon>Vertebrata</taxon>
        <taxon>Euteleostomi</taxon>
        <taxon>Amphibia</taxon>
        <taxon>Batrachia</taxon>
        <taxon>Caudata</taxon>
        <taxon>Salamandroidea</taxon>
        <taxon>Salamandridae</taxon>
        <taxon>Pleurodelinae</taxon>
        <taxon>Pleurodeles</taxon>
    </lineage>
</organism>
<gene>
    <name evidence="2" type="ORF">NDU88_001966</name>
</gene>